<protein>
    <submittedName>
        <fullName evidence="1">Uncharacterized protein</fullName>
    </submittedName>
</protein>
<organism evidence="1 2">
    <name type="scientific">Salix dunnii</name>
    <dbReference type="NCBI Taxonomy" id="1413687"/>
    <lineage>
        <taxon>Eukaryota</taxon>
        <taxon>Viridiplantae</taxon>
        <taxon>Streptophyta</taxon>
        <taxon>Embryophyta</taxon>
        <taxon>Tracheophyta</taxon>
        <taxon>Spermatophyta</taxon>
        <taxon>Magnoliopsida</taxon>
        <taxon>eudicotyledons</taxon>
        <taxon>Gunneridae</taxon>
        <taxon>Pentapetalae</taxon>
        <taxon>rosids</taxon>
        <taxon>fabids</taxon>
        <taxon>Malpighiales</taxon>
        <taxon>Salicaceae</taxon>
        <taxon>Saliceae</taxon>
        <taxon>Salix</taxon>
    </lineage>
</organism>
<dbReference type="Proteomes" id="UP000657918">
    <property type="component" value="Unassembled WGS sequence"/>
</dbReference>
<reference evidence="1 2" key="1">
    <citation type="submission" date="2020-10" db="EMBL/GenBank/DDBJ databases">
        <title>Plant Genome Project.</title>
        <authorList>
            <person name="Zhang R.-G."/>
        </authorList>
    </citation>
    <scope>NUCLEOTIDE SEQUENCE [LARGE SCALE GENOMIC DNA]</scope>
    <source>
        <strain evidence="1">FAFU-HL-1</strain>
        <tissue evidence="1">Leaf</tissue>
    </source>
</reference>
<proteinExistence type="predicted"/>
<sequence>MAVSMVGKPLSCDEHTLISSRLEYAYVCVEVDASMSFMHNLNVENYLLDEPFTAEMVYKWKPLRCHNCKVFGHSRLPPPPPKQEQPQNP</sequence>
<keyword evidence="2" id="KW-1185">Reference proteome</keyword>
<evidence type="ECO:0000313" key="1">
    <source>
        <dbReference type="EMBL" id="KAF9688556.1"/>
    </source>
</evidence>
<dbReference type="EMBL" id="JADGMS010000001">
    <property type="protein sequence ID" value="KAF9688556.1"/>
    <property type="molecule type" value="Genomic_DNA"/>
</dbReference>
<dbReference type="PANTHER" id="PTHR31286">
    <property type="entry name" value="GLYCINE-RICH CELL WALL STRUCTURAL PROTEIN 1.8-LIKE"/>
    <property type="match status" value="1"/>
</dbReference>
<name>A0A835N916_9ROSI</name>
<dbReference type="PANTHER" id="PTHR31286:SF99">
    <property type="entry name" value="DUF4283 DOMAIN-CONTAINING PROTEIN"/>
    <property type="match status" value="1"/>
</dbReference>
<dbReference type="AlphaFoldDB" id="A0A835N916"/>
<accession>A0A835N916</accession>
<gene>
    <name evidence="1" type="ORF">SADUNF_Sadunf01G0000700</name>
</gene>
<comment type="caution">
    <text evidence="1">The sequence shown here is derived from an EMBL/GenBank/DDBJ whole genome shotgun (WGS) entry which is preliminary data.</text>
</comment>
<dbReference type="InterPro" id="IPR040256">
    <property type="entry name" value="At4g02000-like"/>
</dbReference>
<dbReference type="OrthoDB" id="1939300at2759"/>
<evidence type="ECO:0000313" key="2">
    <source>
        <dbReference type="Proteomes" id="UP000657918"/>
    </source>
</evidence>